<dbReference type="Pfam" id="PF13620">
    <property type="entry name" value="CarboxypepD_reg"/>
    <property type="match status" value="1"/>
</dbReference>
<dbReference type="Pfam" id="PF07715">
    <property type="entry name" value="Plug"/>
    <property type="match status" value="1"/>
</dbReference>
<protein>
    <recommendedName>
        <fullName evidence="3">TonB-dependent receptor plug domain-containing protein</fullName>
    </recommendedName>
</protein>
<evidence type="ECO:0000256" key="2">
    <source>
        <dbReference type="SAM" id="SignalP"/>
    </source>
</evidence>
<dbReference type="Gene3D" id="2.170.130.10">
    <property type="entry name" value="TonB-dependent receptor, plug domain"/>
    <property type="match status" value="1"/>
</dbReference>
<feature type="chain" id="PRO_5027002909" description="TonB-dependent receptor plug domain-containing protein" evidence="2">
    <location>
        <begin position="24"/>
        <end position="243"/>
    </location>
</feature>
<gene>
    <name evidence="4" type="ORF">AVDCRST_MAG89-4846</name>
</gene>
<name>A0A6J4N1T9_9BACT</name>
<feature type="region of interest" description="Disordered" evidence="1">
    <location>
        <begin position="166"/>
        <end position="186"/>
    </location>
</feature>
<evidence type="ECO:0000259" key="3">
    <source>
        <dbReference type="Pfam" id="PF07715"/>
    </source>
</evidence>
<keyword evidence="2" id="KW-0732">Signal</keyword>
<feature type="domain" description="TonB-dependent receptor plug" evidence="3">
    <location>
        <begin position="145"/>
        <end position="239"/>
    </location>
</feature>
<evidence type="ECO:0000256" key="1">
    <source>
        <dbReference type="SAM" id="MobiDB-lite"/>
    </source>
</evidence>
<evidence type="ECO:0000313" key="4">
    <source>
        <dbReference type="EMBL" id="CAA9374120.1"/>
    </source>
</evidence>
<feature type="signal peptide" evidence="2">
    <location>
        <begin position="1"/>
        <end position="23"/>
    </location>
</feature>
<dbReference type="Gene3D" id="2.60.40.1120">
    <property type="entry name" value="Carboxypeptidase-like, regulatory domain"/>
    <property type="match status" value="1"/>
</dbReference>
<dbReference type="SUPFAM" id="SSF49464">
    <property type="entry name" value="Carboxypeptidase regulatory domain-like"/>
    <property type="match status" value="1"/>
</dbReference>
<dbReference type="AlphaFoldDB" id="A0A6J4N1T9"/>
<feature type="non-terminal residue" evidence="4">
    <location>
        <position position="243"/>
    </location>
</feature>
<organism evidence="4">
    <name type="scientific">uncultured Gemmatimonadota bacterium</name>
    <dbReference type="NCBI Taxonomy" id="203437"/>
    <lineage>
        <taxon>Bacteria</taxon>
        <taxon>Pseudomonadati</taxon>
        <taxon>Gemmatimonadota</taxon>
        <taxon>environmental samples</taxon>
    </lineage>
</organism>
<proteinExistence type="predicted"/>
<sequence>MRSSRHLALAGLAALLFAVPAPAQTLVRGRLLDASTDGVIAEGTIVISAVRGQWQTATRTDSAGNFEFADVGLGAFRLRASRLGYRETIGDLALESDSVVSVELRMAAQSVVLQPVTVMTRSGQRMSAQMRGFMERMQTGHGRFITRSEILGRRAGRVTDVLTGIPNLRPSSGRMGTSGHPMSRGSSTAQCQMMFIIDGVRMIHPMPTAPRVRPAEFVIDDYVSPSEIDGIEVYRGEADTPSQ</sequence>
<dbReference type="EMBL" id="CADCTV010001019">
    <property type="protein sequence ID" value="CAA9374120.1"/>
    <property type="molecule type" value="Genomic_DNA"/>
</dbReference>
<dbReference type="InterPro" id="IPR008969">
    <property type="entry name" value="CarboxyPept-like_regulatory"/>
</dbReference>
<accession>A0A6J4N1T9</accession>
<reference evidence="4" key="1">
    <citation type="submission" date="2020-02" db="EMBL/GenBank/DDBJ databases">
        <authorList>
            <person name="Meier V. D."/>
        </authorList>
    </citation>
    <scope>NUCLEOTIDE SEQUENCE</scope>
    <source>
        <strain evidence="4">AVDCRST_MAG89</strain>
    </source>
</reference>
<dbReference type="InterPro" id="IPR012910">
    <property type="entry name" value="Plug_dom"/>
</dbReference>
<dbReference type="SUPFAM" id="SSF56935">
    <property type="entry name" value="Porins"/>
    <property type="match status" value="1"/>
</dbReference>
<dbReference type="InterPro" id="IPR037066">
    <property type="entry name" value="Plug_dom_sf"/>
</dbReference>